<evidence type="ECO:0000313" key="1">
    <source>
        <dbReference type="EMBL" id="KAI4357353.1"/>
    </source>
</evidence>
<accession>A0ACB9Q980</accession>
<keyword evidence="2" id="KW-1185">Reference proteome</keyword>
<reference evidence="1 2" key="1">
    <citation type="journal article" date="2022" name="DNA Res.">
        <title>Chromosomal-level genome assembly of the orchid tree Bauhinia variegata (Leguminosae; Cercidoideae) supports the allotetraploid origin hypothesis of Bauhinia.</title>
        <authorList>
            <person name="Zhong Y."/>
            <person name="Chen Y."/>
            <person name="Zheng D."/>
            <person name="Pang J."/>
            <person name="Liu Y."/>
            <person name="Luo S."/>
            <person name="Meng S."/>
            <person name="Qian L."/>
            <person name="Wei D."/>
            <person name="Dai S."/>
            <person name="Zhou R."/>
        </authorList>
    </citation>
    <scope>NUCLEOTIDE SEQUENCE [LARGE SCALE GENOMIC DNA]</scope>
    <source>
        <strain evidence="1">BV-YZ2020</strain>
    </source>
</reference>
<proteinExistence type="predicted"/>
<comment type="caution">
    <text evidence="1">The sequence shown here is derived from an EMBL/GenBank/DDBJ whole genome shotgun (WGS) entry which is preliminary data.</text>
</comment>
<dbReference type="Proteomes" id="UP000828941">
    <property type="component" value="Chromosome 1"/>
</dbReference>
<name>A0ACB9Q980_BAUVA</name>
<organism evidence="1 2">
    <name type="scientific">Bauhinia variegata</name>
    <name type="common">Purple orchid tree</name>
    <name type="synonym">Phanera variegata</name>
    <dbReference type="NCBI Taxonomy" id="167791"/>
    <lineage>
        <taxon>Eukaryota</taxon>
        <taxon>Viridiplantae</taxon>
        <taxon>Streptophyta</taxon>
        <taxon>Embryophyta</taxon>
        <taxon>Tracheophyta</taxon>
        <taxon>Spermatophyta</taxon>
        <taxon>Magnoliopsida</taxon>
        <taxon>eudicotyledons</taxon>
        <taxon>Gunneridae</taxon>
        <taxon>Pentapetalae</taxon>
        <taxon>rosids</taxon>
        <taxon>fabids</taxon>
        <taxon>Fabales</taxon>
        <taxon>Fabaceae</taxon>
        <taxon>Cercidoideae</taxon>
        <taxon>Cercideae</taxon>
        <taxon>Bauhiniinae</taxon>
        <taxon>Bauhinia</taxon>
    </lineage>
</organism>
<evidence type="ECO:0000313" key="2">
    <source>
        <dbReference type="Proteomes" id="UP000828941"/>
    </source>
</evidence>
<protein>
    <submittedName>
        <fullName evidence="1">Uncharacterized protein</fullName>
    </submittedName>
</protein>
<sequence>MGAEFSAHDAEQSSTDTTNKMPSTNTTTSKSNNCNLVQSQVPEPKLQHQEVGRSMEEEISVNSVQYSDEELLSSIDPVHRSSREWLDRRRALKTRLFGARGRFRSEFPGFSYSDFKNLLAFSIHRVPRSLDINKPVWEEVVEELRLIVKEYEVSSQISTSKQHNHVPGSAALIPHGAYHNEGEQQLTGLINNQSGSVAGFGNGSYIVIRDCNIYYDKKQKAN</sequence>
<gene>
    <name evidence="1" type="ORF">L6164_001307</name>
</gene>
<dbReference type="EMBL" id="CM039426">
    <property type="protein sequence ID" value="KAI4357353.1"/>
    <property type="molecule type" value="Genomic_DNA"/>
</dbReference>